<sequence length="190" mass="21014">MALPVQVHLGSSSSAIALKCVSRRAAYSTERYHYLKTQAEEERSITAEKKKKPDEQRLIEGELAEAAQEDSVLKAQDVPHAILELFGASSNWWWDETIPILVHPTLPWVLLPGPDVVCPVVYKIKSSLATMVLSFPGQQVTAEAGYFQGLQHVLYAFPAAALTVFFSASSLNPQFTEHESAEISLIPQHK</sequence>
<protein>
    <submittedName>
        <fullName evidence="1">Uncharacterized protein</fullName>
    </submittedName>
</protein>
<proteinExistence type="predicted"/>
<comment type="caution">
    <text evidence="1">The sequence shown here is derived from an EMBL/GenBank/DDBJ whole genome shotgun (WGS) entry which is preliminary data.</text>
</comment>
<gene>
    <name evidence="1" type="ORF">MJG53_002629</name>
</gene>
<reference evidence="1" key="1">
    <citation type="submission" date="2022-03" db="EMBL/GenBank/DDBJ databases">
        <title>Genomic analyses of argali, domestic sheep and their hybrids provide insights into chromosomal evolution, heterosis and genetic basis of agronomic traits.</title>
        <authorList>
            <person name="Li M."/>
        </authorList>
    </citation>
    <scope>NUCLEOTIDE SEQUENCE</scope>
    <source>
        <strain evidence="1">F1 hybrid</strain>
    </source>
</reference>
<accession>A0ACB9VER8</accession>
<dbReference type="EMBL" id="CM043027">
    <property type="protein sequence ID" value="KAI4588221.1"/>
    <property type="molecule type" value="Genomic_DNA"/>
</dbReference>
<dbReference type="Proteomes" id="UP001057279">
    <property type="component" value="Linkage Group LG02"/>
</dbReference>
<keyword evidence="2" id="KW-1185">Reference proteome</keyword>
<name>A0ACB9VER8_9CETA</name>
<evidence type="ECO:0000313" key="2">
    <source>
        <dbReference type="Proteomes" id="UP001057279"/>
    </source>
</evidence>
<organism evidence="1 2">
    <name type="scientific">Ovis ammon polii x Ovis aries</name>
    <dbReference type="NCBI Taxonomy" id="2918886"/>
    <lineage>
        <taxon>Eukaryota</taxon>
        <taxon>Metazoa</taxon>
        <taxon>Chordata</taxon>
        <taxon>Craniata</taxon>
        <taxon>Vertebrata</taxon>
        <taxon>Euteleostomi</taxon>
        <taxon>Mammalia</taxon>
        <taxon>Eutheria</taxon>
        <taxon>Laurasiatheria</taxon>
        <taxon>Artiodactyla</taxon>
        <taxon>Ruminantia</taxon>
        <taxon>Pecora</taxon>
        <taxon>Bovidae</taxon>
        <taxon>Caprinae</taxon>
        <taxon>Ovis</taxon>
    </lineage>
</organism>
<evidence type="ECO:0000313" key="1">
    <source>
        <dbReference type="EMBL" id="KAI4588221.1"/>
    </source>
</evidence>